<evidence type="ECO:0000313" key="2">
    <source>
        <dbReference type="Proteomes" id="UP000271339"/>
    </source>
</evidence>
<gene>
    <name evidence="1" type="ORF">BXY75_0721</name>
</gene>
<name>A0A3L9Z2D9_9FLAO</name>
<dbReference type="Proteomes" id="UP000271339">
    <property type="component" value="Unassembled WGS sequence"/>
</dbReference>
<dbReference type="AlphaFoldDB" id="A0A3L9Z2D9"/>
<sequence length="38" mass="4528">MWEEQLAVYESLVSKWANIKSNKIAPNLFFSFKFLNSF</sequence>
<evidence type="ECO:0000313" key="1">
    <source>
        <dbReference type="EMBL" id="RMA66300.1"/>
    </source>
</evidence>
<proteinExistence type="predicted"/>
<keyword evidence="2" id="KW-1185">Reference proteome</keyword>
<protein>
    <submittedName>
        <fullName evidence="1">Uncharacterized protein</fullName>
    </submittedName>
</protein>
<dbReference type="EMBL" id="REFC01000011">
    <property type="protein sequence ID" value="RMA66300.1"/>
    <property type="molecule type" value="Genomic_DNA"/>
</dbReference>
<accession>A0A3L9Z2D9</accession>
<reference evidence="1 2" key="1">
    <citation type="submission" date="2018-10" db="EMBL/GenBank/DDBJ databases">
        <title>Genomic Encyclopedia of Archaeal and Bacterial Type Strains, Phase II (KMG-II): from individual species to whole genera.</title>
        <authorList>
            <person name="Goeker M."/>
        </authorList>
    </citation>
    <scope>NUCLEOTIDE SEQUENCE [LARGE SCALE GENOMIC DNA]</scope>
    <source>
        <strain evidence="1 2">DSM 23424</strain>
    </source>
</reference>
<organism evidence="1 2">
    <name type="scientific">Ulvibacter antarcticus</name>
    <dbReference type="NCBI Taxonomy" id="442714"/>
    <lineage>
        <taxon>Bacteria</taxon>
        <taxon>Pseudomonadati</taxon>
        <taxon>Bacteroidota</taxon>
        <taxon>Flavobacteriia</taxon>
        <taxon>Flavobacteriales</taxon>
        <taxon>Flavobacteriaceae</taxon>
        <taxon>Ulvibacter</taxon>
    </lineage>
</organism>
<comment type="caution">
    <text evidence="1">The sequence shown here is derived from an EMBL/GenBank/DDBJ whole genome shotgun (WGS) entry which is preliminary data.</text>
</comment>